<evidence type="ECO:0000256" key="6">
    <source>
        <dbReference type="ARBA" id="ARBA00023075"/>
    </source>
</evidence>
<keyword evidence="4 8" id="KW-0679">Respiratory chain</keyword>
<dbReference type="InterPro" id="IPR042106">
    <property type="entry name" value="Nuo/plastoQ_OxRdtase_6_NuoJ"/>
</dbReference>
<feature type="transmembrane region" description="Helical" evidence="8">
    <location>
        <begin position="15"/>
        <end position="34"/>
    </location>
</feature>
<dbReference type="GO" id="GO:0031966">
    <property type="term" value="C:mitochondrial membrane"/>
    <property type="evidence" value="ECO:0007669"/>
    <property type="project" value="UniProtKB-SubCell"/>
</dbReference>
<comment type="subcellular location">
    <subcellularLocation>
        <location evidence="8">Mitochondrion membrane</location>
        <topology evidence="8">Multi-pass membrane protein</topology>
    </subcellularLocation>
</comment>
<keyword evidence="8" id="KW-0812">Transmembrane</keyword>
<evidence type="ECO:0000256" key="2">
    <source>
        <dbReference type="ARBA" id="ARBA00012944"/>
    </source>
</evidence>
<keyword evidence="8" id="KW-0249">Electron transport</keyword>
<dbReference type="EMBL" id="KC993193">
    <property type="protein sequence ID" value="AGS44440.1"/>
    <property type="molecule type" value="Genomic_DNA"/>
</dbReference>
<keyword evidence="5 8" id="KW-1278">Translocase</keyword>
<comment type="similarity">
    <text evidence="8">Belongs to the complex I subunit 6 family.</text>
</comment>
<reference evidence="9" key="1">
    <citation type="submission" date="2013-04" db="EMBL/GenBank/DDBJ databases">
        <authorList>
            <person name="Hegedusova E."/>
            <person name="Brejova B."/>
            <person name="Nosek J."/>
        </authorList>
    </citation>
    <scope>NUCLEOTIDE SEQUENCE</scope>
    <source>
        <strain evidence="9">CBS 1670</strain>
    </source>
</reference>
<geneLocation type="mitochondrion" evidence="9"/>
<comment type="function">
    <text evidence="1">Core subunit of the mitochondrial membrane respiratory chain NADH dehydrogenase (Complex I) that is believed to belong to the minimal assembly required for catalysis. Complex I functions in the transfer of electrons from NADH to the respiratory chain. The immediate electron acceptor for the enzyme is believed to be ubiquinone.</text>
</comment>
<dbReference type="RefSeq" id="YP_008475123.1">
    <property type="nucleotide sequence ID" value="NC_022167.1"/>
</dbReference>
<dbReference type="Gene3D" id="1.20.120.1200">
    <property type="entry name" value="NADH-ubiquinone/plastoquinone oxidoreductase chain 6, subunit NuoJ"/>
    <property type="match status" value="1"/>
</dbReference>
<proteinExistence type="inferred from homology"/>
<keyword evidence="8" id="KW-1133">Transmembrane helix</keyword>
<feature type="transmembrane region" description="Helical" evidence="8">
    <location>
        <begin position="41"/>
        <end position="62"/>
    </location>
</feature>
<dbReference type="GeneID" id="16694954"/>
<dbReference type="EC" id="7.1.1.2" evidence="2 8"/>
<evidence type="ECO:0000256" key="1">
    <source>
        <dbReference type="ARBA" id="ARBA00003257"/>
    </source>
</evidence>
<dbReference type="GO" id="GO:0008137">
    <property type="term" value="F:NADH dehydrogenase (ubiquinone) activity"/>
    <property type="evidence" value="ECO:0007669"/>
    <property type="project" value="UniProtKB-UniRule"/>
</dbReference>
<feature type="transmembrane region" description="Helical" evidence="8">
    <location>
        <begin position="104"/>
        <end position="120"/>
    </location>
</feature>
<comment type="function">
    <text evidence="8">Core subunit of the mitochondrial membrane respiratory chain NADH dehydrogenase (Complex I) which catalyzes electron transfer from NADH through the respiratory chain, using ubiquinone as an electron acceptor. Essential for the catalytic activity and assembly of complex I.</text>
</comment>
<feature type="transmembrane region" description="Helical" evidence="8">
    <location>
        <begin position="176"/>
        <end position="199"/>
    </location>
</feature>
<evidence type="ECO:0000313" key="9">
    <source>
        <dbReference type="EMBL" id="AGS44440.1"/>
    </source>
</evidence>
<gene>
    <name evidence="9" type="primary">nad6</name>
    <name evidence="9" type="ORF">H731WILSUA-L_036</name>
</gene>
<evidence type="ECO:0000256" key="7">
    <source>
        <dbReference type="ARBA" id="ARBA00049551"/>
    </source>
</evidence>
<comment type="catalytic activity">
    <reaction evidence="7 8">
        <text>a ubiquinone + NADH + 5 H(+)(in) = a ubiquinol + NAD(+) + 4 H(+)(out)</text>
        <dbReference type="Rhea" id="RHEA:29091"/>
        <dbReference type="Rhea" id="RHEA-COMP:9565"/>
        <dbReference type="Rhea" id="RHEA-COMP:9566"/>
        <dbReference type="ChEBI" id="CHEBI:15378"/>
        <dbReference type="ChEBI" id="CHEBI:16389"/>
        <dbReference type="ChEBI" id="CHEBI:17976"/>
        <dbReference type="ChEBI" id="CHEBI:57540"/>
        <dbReference type="ChEBI" id="CHEBI:57945"/>
        <dbReference type="EC" id="7.1.1.2"/>
    </reaction>
</comment>
<dbReference type="InterPro" id="IPR001457">
    <property type="entry name" value="NADH_UbQ/plastoQ_OxRdtase_su6"/>
</dbReference>
<evidence type="ECO:0000256" key="5">
    <source>
        <dbReference type="ARBA" id="ARBA00022967"/>
    </source>
</evidence>
<evidence type="ECO:0000256" key="3">
    <source>
        <dbReference type="ARBA" id="ARBA00021095"/>
    </source>
</evidence>
<name>S5TNU2_9ASCO</name>
<protein>
    <recommendedName>
        <fullName evidence="3 8">NADH-ubiquinone oxidoreductase chain 6</fullName>
        <ecNumber evidence="2 8">7.1.1.2</ecNumber>
    </recommendedName>
</protein>
<keyword evidence="8" id="KW-0520">NAD</keyword>
<evidence type="ECO:0000256" key="8">
    <source>
        <dbReference type="RuleBase" id="RU004430"/>
    </source>
</evidence>
<sequence length="201" mass="23164">MLYNLIDINTLNSNTLLDIIGLLSIISAISIIIVSNPMYSILYLIALFINIGLYLYLIGISIMSLLYLLVYVGAIAILFLFILSLFSAVNSIELNEINWFNSNINSNNYPLVLLIIYLLYKQAHKYYENIYNNLIISSSQTNDLDYNISTVYQNNWFNIFDFNHLNQIGYLLYTEYSIIFIVLSIILLFSIVSAIILTYNK</sequence>
<evidence type="ECO:0000256" key="4">
    <source>
        <dbReference type="ARBA" id="ARBA00022660"/>
    </source>
</evidence>
<keyword evidence="8" id="KW-0472">Membrane</keyword>
<organism evidence="9">
    <name type="scientific">Cyberlindnera suaveolens</name>
    <dbReference type="NCBI Taxonomy" id="907738"/>
    <lineage>
        <taxon>Eukaryota</taxon>
        <taxon>Fungi</taxon>
        <taxon>Dikarya</taxon>
        <taxon>Ascomycota</taxon>
        <taxon>Saccharomycotina</taxon>
        <taxon>Saccharomycetes</taxon>
        <taxon>Phaffomycetales</taxon>
        <taxon>Phaffomycetaceae</taxon>
        <taxon>Cyberlindnera</taxon>
    </lineage>
</organism>
<keyword evidence="6 8" id="KW-0830">Ubiquinone</keyword>
<keyword evidence="8 9" id="KW-0496">Mitochondrion</keyword>
<keyword evidence="8" id="KW-0813">Transport</keyword>
<dbReference type="PANTHER" id="PTHR33269:SF17">
    <property type="entry name" value="NADH-UBIQUINONE OXIDOREDUCTASE CHAIN 6"/>
    <property type="match status" value="1"/>
</dbReference>
<accession>S5TNU2</accession>
<dbReference type="AlphaFoldDB" id="S5TNU2"/>
<dbReference type="Pfam" id="PF00499">
    <property type="entry name" value="Oxidored_q3"/>
    <property type="match status" value="1"/>
</dbReference>
<dbReference type="PANTHER" id="PTHR33269">
    <property type="entry name" value="NADH-UBIQUINONE OXIDOREDUCTASE CHAIN 6"/>
    <property type="match status" value="1"/>
</dbReference>
<feature type="transmembrane region" description="Helical" evidence="8">
    <location>
        <begin position="68"/>
        <end position="92"/>
    </location>
</feature>